<sequence length="55" mass="6277">MAKDYRKKKKSCVPLDGYQAEQLARLIIAETERKVHYGTERKKRIAAPSGAVILF</sequence>
<gene>
    <name evidence="1" type="ORF">CE91St3_29770</name>
</gene>
<dbReference type="AlphaFoldDB" id="A0AA37NZG5"/>
<dbReference type="Proteomes" id="UP001055114">
    <property type="component" value="Unassembled WGS sequence"/>
</dbReference>
<comment type="caution">
    <text evidence="1">The sequence shown here is derived from an EMBL/GenBank/DDBJ whole genome shotgun (WGS) entry which is preliminary data.</text>
</comment>
<accession>A0AA37NZG5</accession>
<name>A0AA37NZG5_9BACT</name>
<evidence type="ECO:0000313" key="1">
    <source>
        <dbReference type="EMBL" id="GKH73114.1"/>
    </source>
</evidence>
<protein>
    <submittedName>
        <fullName evidence="1">Uncharacterized protein</fullName>
    </submittedName>
</protein>
<organism evidence="1 2">
    <name type="scientific">Parabacteroides merdae</name>
    <dbReference type="NCBI Taxonomy" id="46503"/>
    <lineage>
        <taxon>Bacteria</taxon>
        <taxon>Pseudomonadati</taxon>
        <taxon>Bacteroidota</taxon>
        <taxon>Bacteroidia</taxon>
        <taxon>Bacteroidales</taxon>
        <taxon>Tannerellaceae</taxon>
        <taxon>Parabacteroides</taxon>
    </lineage>
</organism>
<proteinExistence type="predicted"/>
<reference evidence="1" key="1">
    <citation type="submission" date="2022-01" db="EMBL/GenBank/DDBJ databases">
        <title>Novel bile acid biosynthetic pathways are enriched in the microbiome of centenarians.</title>
        <authorList>
            <person name="Sato Y."/>
            <person name="Atarashi K."/>
            <person name="Plichta R.D."/>
            <person name="Arai Y."/>
            <person name="Sasajima S."/>
            <person name="Kearney M.S."/>
            <person name="Suda W."/>
            <person name="Takeshita K."/>
            <person name="Sasaki T."/>
            <person name="Okamoto S."/>
            <person name="Skelly N.A."/>
            <person name="Okamura Y."/>
            <person name="Vlamakis H."/>
            <person name="Li Y."/>
            <person name="Tanoue T."/>
            <person name="Takei H."/>
            <person name="Nittono H."/>
            <person name="Narushima S."/>
            <person name="Irie J."/>
            <person name="Itoh H."/>
            <person name="Moriya K."/>
            <person name="Sugiura Y."/>
            <person name="Suematsu M."/>
            <person name="Moritoki N."/>
            <person name="Shibata S."/>
            <person name="Littman R.D."/>
            <person name="Fischbach A.M."/>
            <person name="Uwamino Y."/>
            <person name="Inoue T."/>
            <person name="Honda A."/>
            <person name="Hattori M."/>
            <person name="Murai T."/>
            <person name="Xavier J.R."/>
            <person name="Hirose N."/>
            <person name="Honda K."/>
        </authorList>
    </citation>
    <scope>NUCLEOTIDE SEQUENCE</scope>
    <source>
        <strain evidence="1">CE91-St3</strain>
    </source>
</reference>
<dbReference type="EMBL" id="BQNZ01000003">
    <property type="protein sequence ID" value="GKH73114.1"/>
    <property type="molecule type" value="Genomic_DNA"/>
</dbReference>
<evidence type="ECO:0000313" key="2">
    <source>
        <dbReference type="Proteomes" id="UP001055114"/>
    </source>
</evidence>